<dbReference type="EMBL" id="BTSY01000005">
    <property type="protein sequence ID" value="GMT29524.1"/>
    <property type="molecule type" value="Genomic_DNA"/>
</dbReference>
<gene>
    <name evidence="1" type="ORF">PFISCL1PPCAC_20821</name>
</gene>
<feature type="non-terminal residue" evidence="1">
    <location>
        <position position="1"/>
    </location>
</feature>
<name>A0AAV5WBY9_9BILA</name>
<feature type="non-terminal residue" evidence="1">
    <location>
        <position position="214"/>
    </location>
</feature>
<dbReference type="AlphaFoldDB" id="A0AAV5WBY9"/>
<dbReference type="Proteomes" id="UP001432322">
    <property type="component" value="Unassembled WGS sequence"/>
</dbReference>
<sequence length="214" mass="23390">FSAQSSHGEEKPVLVFGTSNGNFLQVVEAELQQRTILVASKVANVRMAESIVGIKENRETGWCMILGREGTLTQISPQHFVPNADYASKAINTLSVDYEGSFIGFLTVQAKQSCDRMDLIVSTCKGTLFLHELSRLEIVCSVTDGTFSNDPISAHFVGDSSDRRIRLITTLTALKAGATPRLVCVEGTLKCLPKEFNPSSTMCTAHMVCHHTQH</sequence>
<proteinExistence type="predicted"/>
<comment type="caution">
    <text evidence="1">The sequence shown here is derived from an EMBL/GenBank/DDBJ whole genome shotgun (WGS) entry which is preliminary data.</text>
</comment>
<keyword evidence="2" id="KW-1185">Reference proteome</keyword>
<accession>A0AAV5WBY9</accession>
<protein>
    <submittedName>
        <fullName evidence="1">Uncharacterized protein</fullName>
    </submittedName>
</protein>
<reference evidence="1" key="1">
    <citation type="submission" date="2023-10" db="EMBL/GenBank/DDBJ databases">
        <title>Genome assembly of Pristionchus species.</title>
        <authorList>
            <person name="Yoshida K."/>
            <person name="Sommer R.J."/>
        </authorList>
    </citation>
    <scope>NUCLEOTIDE SEQUENCE</scope>
    <source>
        <strain evidence="1">RS5133</strain>
    </source>
</reference>
<evidence type="ECO:0000313" key="1">
    <source>
        <dbReference type="EMBL" id="GMT29524.1"/>
    </source>
</evidence>
<evidence type="ECO:0000313" key="2">
    <source>
        <dbReference type="Proteomes" id="UP001432322"/>
    </source>
</evidence>
<organism evidence="1 2">
    <name type="scientific">Pristionchus fissidentatus</name>
    <dbReference type="NCBI Taxonomy" id="1538716"/>
    <lineage>
        <taxon>Eukaryota</taxon>
        <taxon>Metazoa</taxon>
        <taxon>Ecdysozoa</taxon>
        <taxon>Nematoda</taxon>
        <taxon>Chromadorea</taxon>
        <taxon>Rhabditida</taxon>
        <taxon>Rhabditina</taxon>
        <taxon>Diplogasteromorpha</taxon>
        <taxon>Diplogasteroidea</taxon>
        <taxon>Neodiplogasteridae</taxon>
        <taxon>Pristionchus</taxon>
    </lineage>
</organism>